<dbReference type="InterPro" id="IPR036864">
    <property type="entry name" value="Zn2-C6_fun-type_DNA-bd_sf"/>
</dbReference>
<dbReference type="Gene3D" id="4.10.240.10">
    <property type="entry name" value="Zn(2)-C6 fungal-type DNA-binding domain"/>
    <property type="match status" value="1"/>
</dbReference>
<dbReference type="Proteomes" id="UP000800097">
    <property type="component" value="Unassembled WGS sequence"/>
</dbReference>
<feature type="domain" description="Zn(2)-C6 fungal-type" evidence="3">
    <location>
        <begin position="10"/>
        <end position="40"/>
    </location>
</feature>
<dbReference type="EMBL" id="ML986492">
    <property type="protein sequence ID" value="KAF2276872.1"/>
    <property type="molecule type" value="Genomic_DNA"/>
</dbReference>
<protein>
    <recommendedName>
        <fullName evidence="3">Zn(2)-C6 fungal-type domain-containing protein</fullName>
    </recommendedName>
</protein>
<dbReference type="PANTHER" id="PTHR47784">
    <property type="entry name" value="STEROL UPTAKE CONTROL PROTEIN 2"/>
    <property type="match status" value="1"/>
</dbReference>
<feature type="region of interest" description="Disordered" evidence="2">
    <location>
        <begin position="47"/>
        <end position="77"/>
    </location>
</feature>
<proteinExistence type="predicted"/>
<evidence type="ECO:0000313" key="4">
    <source>
        <dbReference type="EMBL" id="KAF2276872.1"/>
    </source>
</evidence>
<dbReference type="InterPro" id="IPR001138">
    <property type="entry name" value="Zn2Cys6_DnaBD"/>
</dbReference>
<keyword evidence="5" id="KW-1185">Reference proteome</keyword>
<name>A0A6A6JK76_WESOR</name>
<dbReference type="InterPro" id="IPR053157">
    <property type="entry name" value="Sterol_Uptake_Regulator"/>
</dbReference>
<dbReference type="GO" id="GO:0001228">
    <property type="term" value="F:DNA-binding transcription activator activity, RNA polymerase II-specific"/>
    <property type="evidence" value="ECO:0007669"/>
    <property type="project" value="TreeGrafter"/>
</dbReference>
<dbReference type="AlphaFoldDB" id="A0A6A6JK76"/>
<dbReference type="GO" id="GO:0008270">
    <property type="term" value="F:zinc ion binding"/>
    <property type="evidence" value="ECO:0007669"/>
    <property type="project" value="InterPro"/>
</dbReference>
<feature type="compositionally biased region" description="Polar residues" evidence="2">
    <location>
        <begin position="64"/>
        <end position="77"/>
    </location>
</feature>
<evidence type="ECO:0000313" key="5">
    <source>
        <dbReference type="Proteomes" id="UP000800097"/>
    </source>
</evidence>
<dbReference type="SMART" id="SM00066">
    <property type="entry name" value="GAL4"/>
    <property type="match status" value="1"/>
</dbReference>
<gene>
    <name evidence="4" type="ORF">EI97DRAFT_352347</name>
</gene>
<keyword evidence="1" id="KW-0539">Nucleus</keyword>
<organism evidence="4 5">
    <name type="scientific">Westerdykella ornata</name>
    <dbReference type="NCBI Taxonomy" id="318751"/>
    <lineage>
        <taxon>Eukaryota</taxon>
        <taxon>Fungi</taxon>
        <taxon>Dikarya</taxon>
        <taxon>Ascomycota</taxon>
        <taxon>Pezizomycotina</taxon>
        <taxon>Dothideomycetes</taxon>
        <taxon>Pleosporomycetidae</taxon>
        <taxon>Pleosporales</taxon>
        <taxon>Sporormiaceae</taxon>
        <taxon>Westerdykella</taxon>
    </lineage>
</organism>
<dbReference type="Pfam" id="PF00172">
    <property type="entry name" value="Zn_clus"/>
    <property type="match status" value="1"/>
</dbReference>
<dbReference type="CDD" id="cd00067">
    <property type="entry name" value="GAL4"/>
    <property type="match status" value="1"/>
</dbReference>
<dbReference type="RefSeq" id="XP_033654411.1">
    <property type="nucleotide sequence ID" value="XM_033794861.1"/>
</dbReference>
<evidence type="ECO:0000259" key="3">
    <source>
        <dbReference type="PROSITE" id="PS50048"/>
    </source>
</evidence>
<evidence type="ECO:0000256" key="1">
    <source>
        <dbReference type="ARBA" id="ARBA00023242"/>
    </source>
</evidence>
<feature type="non-terminal residue" evidence="4">
    <location>
        <position position="1"/>
    </location>
</feature>
<dbReference type="SUPFAM" id="SSF57701">
    <property type="entry name" value="Zn2/Cys6 DNA-binding domain"/>
    <property type="match status" value="1"/>
</dbReference>
<dbReference type="PROSITE" id="PS00463">
    <property type="entry name" value="ZN2_CY6_FUNGAL_1"/>
    <property type="match status" value="1"/>
</dbReference>
<dbReference type="PROSITE" id="PS50048">
    <property type="entry name" value="ZN2_CY6_FUNGAL_2"/>
    <property type="match status" value="1"/>
</dbReference>
<dbReference type="GeneID" id="54548036"/>
<dbReference type="OrthoDB" id="4937900at2759"/>
<reference evidence="4" key="1">
    <citation type="journal article" date="2020" name="Stud. Mycol.">
        <title>101 Dothideomycetes genomes: a test case for predicting lifestyles and emergence of pathogens.</title>
        <authorList>
            <person name="Haridas S."/>
            <person name="Albert R."/>
            <person name="Binder M."/>
            <person name="Bloem J."/>
            <person name="Labutti K."/>
            <person name="Salamov A."/>
            <person name="Andreopoulos B."/>
            <person name="Baker S."/>
            <person name="Barry K."/>
            <person name="Bills G."/>
            <person name="Bluhm B."/>
            <person name="Cannon C."/>
            <person name="Castanera R."/>
            <person name="Culley D."/>
            <person name="Daum C."/>
            <person name="Ezra D."/>
            <person name="Gonzalez J."/>
            <person name="Henrissat B."/>
            <person name="Kuo A."/>
            <person name="Liang C."/>
            <person name="Lipzen A."/>
            <person name="Lutzoni F."/>
            <person name="Magnuson J."/>
            <person name="Mondo S."/>
            <person name="Nolan M."/>
            <person name="Ohm R."/>
            <person name="Pangilinan J."/>
            <person name="Park H.-J."/>
            <person name="Ramirez L."/>
            <person name="Alfaro M."/>
            <person name="Sun H."/>
            <person name="Tritt A."/>
            <person name="Yoshinaga Y."/>
            <person name="Zwiers L.-H."/>
            <person name="Turgeon B."/>
            <person name="Goodwin S."/>
            <person name="Spatafora J."/>
            <person name="Crous P."/>
            <person name="Grigoriev I."/>
        </authorList>
    </citation>
    <scope>NUCLEOTIDE SEQUENCE</scope>
    <source>
        <strain evidence="4">CBS 379.55</strain>
    </source>
</reference>
<evidence type="ECO:0000256" key="2">
    <source>
        <dbReference type="SAM" id="MobiDB-lite"/>
    </source>
</evidence>
<feature type="non-terminal residue" evidence="4">
    <location>
        <position position="388"/>
    </location>
</feature>
<sequence>RRYHSKSRLGCTQCKRRHIKCDENRPACANCTTSQLQCIYTAPAQHSAVPTENGSPPTKAASPQPLQSTSPASPFLSQSAQSRLPISSLLTPEDSNSSVNMHHMELLSHFILHTSLMLGPAHSSATRMSLAITLSTPYLINQVLALAALHLSYLRPERAREYADEAALFQTNSLSSLNSTTVEVSRENCVPMLLFSALLGIYTLADAVITFDGDNSRFLDRYIRYLDVHRGVNAVVDPFWDYLRSTELAPFLNSAALEPTTSSQQEIEEVCNRLQKLLDAADMAPPSLQACREAVHHLKAILGLLSHAQAFKQQTTADTIYSWPILLSAEFTTLLSRRRPEALIILAHYAVVLHERRDVWVVGDCGSWLIQAITLHLGSYWKEWLEWP</sequence>
<dbReference type="PANTHER" id="PTHR47784:SF4">
    <property type="entry name" value="ZN(II)2CYS6 TRANSCRIPTION FACTOR (EUROFUNG)"/>
    <property type="match status" value="1"/>
</dbReference>
<accession>A0A6A6JK76</accession>